<dbReference type="KEGG" id="geo:Geob_1812"/>
<keyword evidence="6" id="KW-0479">Metal-binding</keyword>
<dbReference type="PIRSF" id="PIRSF000722">
    <property type="entry name" value="Acetate_prop_kin"/>
    <property type="match status" value="1"/>
</dbReference>
<dbReference type="STRING" id="316067.Geob_1812"/>
<keyword evidence="5 6" id="KW-0067">ATP-binding</keyword>
<evidence type="ECO:0000256" key="4">
    <source>
        <dbReference type="ARBA" id="ARBA00022777"/>
    </source>
</evidence>
<comment type="subcellular location">
    <subcellularLocation>
        <location evidence="6">Cytoplasm</location>
    </subcellularLocation>
</comment>
<feature type="binding site" evidence="6">
    <location>
        <position position="91"/>
    </location>
    <ligand>
        <name>substrate</name>
    </ligand>
</feature>
<comment type="subunit">
    <text evidence="6">Homodimer.</text>
</comment>
<dbReference type="RefSeq" id="WP_012646899.1">
    <property type="nucleotide sequence ID" value="NC_011979.1"/>
</dbReference>
<dbReference type="GO" id="GO:0006085">
    <property type="term" value="P:acetyl-CoA biosynthetic process"/>
    <property type="evidence" value="ECO:0007669"/>
    <property type="project" value="UniProtKB-UniRule"/>
</dbReference>
<keyword evidence="4 6" id="KW-0418">Kinase</keyword>
<comment type="similarity">
    <text evidence="1 6 7">Belongs to the acetokinase family.</text>
</comment>
<dbReference type="PRINTS" id="PR00471">
    <property type="entry name" value="ACETATEKNASE"/>
</dbReference>
<dbReference type="Proteomes" id="UP000007721">
    <property type="component" value="Chromosome"/>
</dbReference>
<feature type="active site" description="Proton donor/acceptor" evidence="6">
    <location>
        <position position="148"/>
    </location>
</feature>
<dbReference type="PANTHER" id="PTHR21060:SF15">
    <property type="entry name" value="ACETATE KINASE-RELATED"/>
    <property type="match status" value="1"/>
</dbReference>
<organism evidence="8 9">
    <name type="scientific">Geotalea daltonii (strain DSM 22248 / JCM 15807 / FRC-32)</name>
    <name type="common">Geobacter daltonii</name>
    <dbReference type="NCBI Taxonomy" id="316067"/>
    <lineage>
        <taxon>Bacteria</taxon>
        <taxon>Pseudomonadati</taxon>
        <taxon>Thermodesulfobacteriota</taxon>
        <taxon>Desulfuromonadia</taxon>
        <taxon>Geobacterales</taxon>
        <taxon>Geobacteraceae</taxon>
        <taxon>Geotalea</taxon>
    </lineage>
</organism>
<comment type="pathway">
    <text evidence="6">Metabolic intermediate biosynthesis; acetyl-CoA biosynthesis; acetyl-CoA from acetate: step 1/2.</text>
</comment>
<evidence type="ECO:0000256" key="1">
    <source>
        <dbReference type="ARBA" id="ARBA00008748"/>
    </source>
</evidence>
<dbReference type="GO" id="GO:0000287">
    <property type="term" value="F:magnesium ion binding"/>
    <property type="evidence" value="ECO:0007669"/>
    <property type="project" value="UniProtKB-UniRule"/>
</dbReference>
<gene>
    <name evidence="6" type="primary">ackA</name>
    <name evidence="8" type="synonym">ackA-2</name>
    <name evidence="8" type="ordered locus">Geob_1812</name>
</gene>
<dbReference type="GO" id="GO:0006083">
    <property type="term" value="P:acetate metabolic process"/>
    <property type="evidence" value="ECO:0007669"/>
    <property type="project" value="TreeGrafter"/>
</dbReference>
<keyword evidence="2 6" id="KW-0808">Transferase</keyword>
<accession>B9M782</accession>
<dbReference type="AlphaFoldDB" id="B9M782"/>
<dbReference type="PANTHER" id="PTHR21060">
    <property type="entry name" value="ACETATE KINASE"/>
    <property type="match status" value="1"/>
</dbReference>
<proteinExistence type="inferred from homology"/>
<keyword evidence="6" id="KW-0963">Cytoplasm</keyword>
<dbReference type="InterPro" id="IPR000890">
    <property type="entry name" value="Aliphatic_acid_kin_short-chain"/>
</dbReference>
<dbReference type="HOGENOM" id="CLU_020352_0_1_7"/>
<feature type="site" description="Transition state stabilizer" evidence="6">
    <location>
        <position position="241"/>
    </location>
</feature>
<dbReference type="InterPro" id="IPR043129">
    <property type="entry name" value="ATPase_NBD"/>
</dbReference>
<name>B9M782_GEODF</name>
<evidence type="ECO:0000313" key="8">
    <source>
        <dbReference type="EMBL" id="ACM20170.1"/>
    </source>
</evidence>
<comment type="cofactor">
    <cofactor evidence="6">
        <name>Mg(2+)</name>
        <dbReference type="ChEBI" id="CHEBI:18420"/>
    </cofactor>
    <cofactor evidence="6">
        <name>Mn(2+)</name>
        <dbReference type="ChEBI" id="CHEBI:29035"/>
    </cofactor>
    <text evidence="6">Mg(2+). Can also accept Mn(2+).</text>
</comment>
<dbReference type="InterPro" id="IPR004372">
    <property type="entry name" value="Ac/propionate_kinase"/>
</dbReference>
<dbReference type="CDD" id="cd24010">
    <property type="entry name" value="ASKHA_NBD_AcK_PK"/>
    <property type="match status" value="1"/>
</dbReference>
<dbReference type="OrthoDB" id="9802453at2"/>
<feature type="binding site" evidence="6">
    <location>
        <begin position="208"/>
        <end position="212"/>
    </location>
    <ligand>
        <name>ATP</name>
        <dbReference type="ChEBI" id="CHEBI:30616"/>
    </ligand>
</feature>
<keyword evidence="3 6" id="KW-0547">Nucleotide-binding</keyword>
<dbReference type="eggNOG" id="COG0282">
    <property type="taxonomic scope" value="Bacteria"/>
</dbReference>
<evidence type="ECO:0000256" key="6">
    <source>
        <dbReference type="HAMAP-Rule" id="MF_00020"/>
    </source>
</evidence>
<dbReference type="InterPro" id="IPR023865">
    <property type="entry name" value="Aliphatic_acid_kinase_CS"/>
</dbReference>
<comment type="function">
    <text evidence="6">Catalyzes the formation of acetyl phosphate from acetate and ATP. Can also catalyze the reverse reaction.</text>
</comment>
<feature type="binding site" evidence="6">
    <location>
        <position position="387"/>
    </location>
    <ligand>
        <name>Mg(2+)</name>
        <dbReference type="ChEBI" id="CHEBI:18420"/>
    </ligand>
</feature>
<evidence type="ECO:0000256" key="5">
    <source>
        <dbReference type="ARBA" id="ARBA00022840"/>
    </source>
</evidence>
<dbReference type="SUPFAM" id="SSF53067">
    <property type="entry name" value="Actin-like ATPase domain"/>
    <property type="match status" value="2"/>
</dbReference>
<dbReference type="EMBL" id="CP001390">
    <property type="protein sequence ID" value="ACM20170.1"/>
    <property type="molecule type" value="Genomic_DNA"/>
</dbReference>
<feature type="site" description="Transition state stabilizer" evidence="6">
    <location>
        <position position="180"/>
    </location>
</feature>
<sequence length="435" mass="47954">MIILTINCWSYSVRYQLFDWDNNKVLAGGTVERVIIGDSFFDHEIPGSPTVRIEQDCPDHRTAIELILRTLTSSELGVISDISEIGAVGHRVAHGGEKFTHSLLIDDEVMAAVREMVQLAPQHNSNNIAGIEAAQALLPGIPHVAIFDTAFHQTMPEHAFIYPLPHEWYEEYGVRRYGFHGASHLFVSRRAAALLGKPATQCNLITLHIGKGASLCAIKNGASIDTSMGLTPIEGAAMGTRCGDIDPGIPPFIMQEKDVSPREMDTILNMKSGMLGITGRYKDRRDIIREMEAGDDRCRLAFEIEAYRLKKYIGAYLAAIGPLDALVFTAGVGVMAWQIREQTLQGLEIFGIVLDKEANRKAVSLESEMKISANHSPVKIFVIPTAEELVFAEDTAAILAGTYTDPAHFPYSFARADFKRTYHLPDSNRRDAGEG</sequence>
<dbReference type="UniPathway" id="UPA00340">
    <property type="reaction ID" value="UER00458"/>
</dbReference>
<dbReference type="PROSITE" id="PS01076">
    <property type="entry name" value="ACETATE_KINASE_2"/>
    <property type="match status" value="1"/>
</dbReference>
<keyword evidence="6" id="KW-0460">Magnesium</keyword>
<feature type="binding site" evidence="6">
    <location>
        <position position="7"/>
    </location>
    <ligand>
        <name>Mg(2+)</name>
        <dbReference type="ChEBI" id="CHEBI:18420"/>
    </ligand>
</feature>
<dbReference type="GO" id="GO:0008776">
    <property type="term" value="F:acetate kinase activity"/>
    <property type="evidence" value="ECO:0007669"/>
    <property type="project" value="UniProtKB-UniRule"/>
</dbReference>
<dbReference type="Gene3D" id="3.30.420.40">
    <property type="match status" value="2"/>
</dbReference>
<dbReference type="HAMAP" id="MF_00020">
    <property type="entry name" value="Acetate_kinase"/>
    <property type="match status" value="1"/>
</dbReference>
<protein>
    <recommendedName>
        <fullName evidence="6">Acetate kinase</fullName>
        <ecNumber evidence="6">2.7.2.1</ecNumber>
    </recommendedName>
    <alternativeName>
        <fullName evidence="6">Acetokinase</fullName>
    </alternativeName>
</protein>
<dbReference type="Pfam" id="PF00871">
    <property type="entry name" value="Acetate_kinase"/>
    <property type="match status" value="1"/>
</dbReference>
<dbReference type="NCBIfam" id="TIGR00016">
    <property type="entry name" value="ackA"/>
    <property type="match status" value="1"/>
</dbReference>
<evidence type="ECO:0000313" key="9">
    <source>
        <dbReference type="Proteomes" id="UP000007721"/>
    </source>
</evidence>
<evidence type="ECO:0000256" key="2">
    <source>
        <dbReference type="ARBA" id="ARBA00022679"/>
    </source>
</evidence>
<feature type="binding site" evidence="6">
    <location>
        <begin position="283"/>
        <end position="285"/>
    </location>
    <ligand>
        <name>ATP</name>
        <dbReference type="ChEBI" id="CHEBI:30616"/>
    </ligand>
</feature>
<comment type="catalytic activity">
    <reaction evidence="6">
        <text>acetate + ATP = acetyl phosphate + ADP</text>
        <dbReference type="Rhea" id="RHEA:11352"/>
        <dbReference type="ChEBI" id="CHEBI:22191"/>
        <dbReference type="ChEBI" id="CHEBI:30089"/>
        <dbReference type="ChEBI" id="CHEBI:30616"/>
        <dbReference type="ChEBI" id="CHEBI:456216"/>
        <dbReference type="EC" id="2.7.2.1"/>
    </reaction>
</comment>
<keyword evidence="9" id="KW-1185">Reference proteome</keyword>
<comment type="caution">
    <text evidence="6">Lacks conserved residue(s) required for the propagation of feature annotation.</text>
</comment>
<dbReference type="GO" id="GO:0005737">
    <property type="term" value="C:cytoplasm"/>
    <property type="evidence" value="ECO:0007669"/>
    <property type="project" value="UniProtKB-SubCell"/>
</dbReference>
<dbReference type="GO" id="GO:0005524">
    <property type="term" value="F:ATP binding"/>
    <property type="evidence" value="ECO:0007669"/>
    <property type="project" value="UniProtKB-KW"/>
</dbReference>
<dbReference type="EC" id="2.7.2.1" evidence="6"/>
<evidence type="ECO:0000256" key="7">
    <source>
        <dbReference type="RuleBase" id="RU003835"/>
    </source>
</evidence>
<evidence type="ECO:0000256" key="3">
    <source>
        <dbReference type="ARBA" id="ARBA00022741"/>
    </source>
</evidence>
<reference evidence="8 9" key="1">
    <citation type="submission" date="2009-01" db="EMBL/GenBank/DDBJ databases">
        <title>Complete sequence of Geobacter sp. FRC-32.</title>
        <authorList>
            <consortium name="US DOE Joint Genome Institute"/>
            <person name="Lucas S."/>
            <person name="Copeland A."/>
            <person name="Lapidus A."/>
            <person name="Glavina del Rio T."/>
            <person name="Dalin E."/>
            <person name="Tice H."/>
            <person name="Bruce D."/>
            <person name="Goodwin L."/>
            <person name="Pitluck S."/>
            <person name="Saunders E."/>
            <person name="Brettin T."/>
            <person name="Detter J.C."/>
            <person name="Han C."/>
            <person name="Larimer F."/>
            <person name="Land M."/>
            <person name="Hauser L."/>
            <person name="Kyrpides N."/>
            <person name="Ovchinnikova G."/>
            <person name="Kostka J."/>
            <person name="Richardson P."/>
        </authorList>
    </citation>
    <scope>NUCLEOTIDE SEQUENCE [LARGE SCALE GENOMIC DNA]</scope>
    <source>
        <strain evidence="9">DSM 22248 / JCM 15807 / FRC-32</strain>
    </source>
</reference>